<dbReference type="AlphaFoldDB" id="A0A1V2TK87"/>
<sequence length="105" mass="10992">MNHGPVCARDPGRAGSSAGDRIVVPIVFGSGKRYLGPVDGQHLLETPIPSSRATGCCNLRYRESAVSRSSLTAAGPRQPGSGFGAAVRRYSVPCRVASSARTTHR</sequence>
<dbReference type="EMBL" id="MUMY01000003">
    <property type="protein sequence ID" value="ONM49888.1"/>
    <property type="molecule type" value="Genomic_DNA"/>
</dbReference>
<evidence type="ECO:0000313" key="1">
    <source>
        <dbReference type="EMBL" id="ONM49888.1"/>
    </source>
</evidence>
<protein>
    <submittedName>
        <fullName evidence="1">Uncharacterized protein</fullName>
    </submittedName>
</protein>
<proteinExistence type="predicted"/>
<organism evidence="1 2">
    <name type="scientific">Nocardia donostiensis</name>
    <dbReference type="NCBI Taxonomy" id="1538463"/>
    <lineage>
        <taxon>Bacteria</taxon>
        <taxon>Bacillati</taxon>
        <taxon>Actinomycetota</taxon>
        <taxon>Actinomycetes</taxon>
        <taxon>Mycobacteriales</taxon>
        <taxon>Nocardiaceae</taxon>
        <taxon>Nocardia</taxon>
    </lineage>
</organism>
<gene>
    <name evidence="1" type="ORF">B0T46_05775</name>
</gene>
<accession>A0A1V2TK87</accession>
<evidence type="ECO:0000313" key="2">
    <source>
        <dbReference type="Proteomes" id="UP000188836"/>
    </source>
</evidence>
<comment type="caution">
    <text evidence="1">The sequence shown here is derived from an EMBL/GenBank/DDBJ whole genome shotgun (WGS) entry which is preliminary data.</text>
</comment>
<reference evidence="1 2" key="1">
    <citation type="journal article" date="2016" name="Antonie Van Leeuwenhoek">
        <title>Nocardia donostiensis sp. nov., isolated from human respiratory specimens.</title>
        <authorList>
            <person name="Ercibengoa M."/>
            <person name="Bell M."/>
            <person name="Marimon J.M."/>
            <person name="Humrighouse B."/>
            <person name="Klenk H.P."/>
            <person name="Potter G."/>
            <person name="Perez-Trallero E."/>
        </authorList>
    </citation>
    <scope>NUCLEOTIDE SEQUENCE [LARGE SCALE GENOMIC DNA]</scope>
    <source>
        <strain evidence="1 2">X1655</strain>
    </source>
</reference>
<keyword evidence="2" id="KW-1185">Reference proteome</keyword>
<dbReference type="STRING" id="1538463.B0T36_20200"/>
<name>A0A1V2TK87_9NOCA</name>
<dbReference type="Proteomes" id="UP000188836">
    <property type="component" value="Unassembled WGS sequence"/>
</dbReference>